<sequence length="1611" mass="183780">MGLDPLKATDAIVNRYLDYLETTFAFNDMGLHKQLADELRKPEKFARGPILEATPPFESGNSVNFLIEQGVLSPEFRKLSTPELPLDRNLYLHQEIAIRKLVEDKRNIIVATGTGSGKTETFLIPILNHLFRQKEQGRLGPGVRALLLYPMNALANDQLKRLRKLLKNYPDITFGSYTGETEQNENRAVERFKQMNPKEVLLSNELLSRERMKESPPHILLTNYAMLEFLLLRPEDHVFFDSEYARDWRFIVIDEVHTYSGAKGIEMAMLLRRLKDRVVESKPGALQCIGTSATLGGSEKDFKQLAVFGERLFGEKFEWIASDPARQDVVIGYKKQLIIAERSWGSPDSELYQRWVEIVDGKDPDKIPTLMREGLSSGVPEEILKAAQKNCSGEWTRFIYLVLSGDSRVITLQQMLEKKPCSIADAASELFPGDKDRQSHLVALVYLANKAKLDNDGQPLLPARYHLFIRAVEGGYVSLLPEKRLYMERREWIEESNGSRYPVFEAATCRRCNSLYLVGELDKVGQHDFLKQPGNRFYDDSNNLVYFLLLEDKEPVSEENEDEIVGGGGEEIPAEEVYLLCGKCRSVKSAANIEPPCDCGKECIFTVIKVPSKNGNVHRCPACGSINALGSVVRRFVVGAEAVTSVLATALYQQIPEQTGELKTDIVAEDDWETTGGTDDYKSNRRLLIFSDSRQDAAYFASYLQASYNQILQRRLIIMTLEKYKDKVLANQWMVNDLADFVKKMLGDLQLFPKMSYQQLETEAWKWVLHEFMAGDRTLGLEGQGLLGFMPVPPPNWSPPKAFCREPWNFTADEATTLIMVLLDSVRRNGAVRFPDCVDPRDSFFAPRNKEYYFKENMSVPGRIYSWNPAAKGRSNSRLDYLLRLADVIGNGIRRPEVEELLAKIWSKLLAGERAPWKTHFSSHHESKKYGDVYCLKPEYWRILPAVIDDSVTWYRCSKCHGLTVHNLRGVCPTYRCDGRLVACNPAKELANNHYRKLYLDTLPLVMQASEHTAQLTTERASRVQKEFYDGQVNVLSCSTTFELGVDVGELETVFMRNVPPTADNYIQRAGRAGRRTSSTAFALTFCQRRSHDFAYYTDPLRIIKGEIRSPHIEISNEKIIKRHMYAVALAMFWKRWPEYFGQVNAFFKESEKSATWVLKDFLRKRPVELKASLKRIIPEKMWERLGVDDWSWVEELLHERDGVLSKAEAQLMADLRELKAVEREYRDAGRYEKALAVQKTINTLEKRYILNFLSQHNVIPKYGFPVDVVELQIYHHGEEARGLELDRDLKVALSEYAPGSQVIAGGKLWTSRYLKKLPDREPVKYMYAICDHCGYYQSDIADKQSVMDTCICGEKIGNQRGIFITPEFGFIADKPMAPTMSKPQKTYTTRKYFAQEGRMEEEITLNLGAFNLKIQAGEGKLAVINSAGKRGFKICQFCGYAEVNTGKPLPSHKTPWGKDCKGRADRYSLGYEFKTDILMLWLPDYDDRRTGFWDSLLYGLLEGACNALEIERQDVDGTLYPYAGNPHSPALVLFDDVPGGAGHVKRIAEKESFMDVLRRTLEIVSKCECGGKRADTSCYGCLRNYTNQYCHDRLNRGYVIEFVEKLLGCL</sequence>
<proteinExistence type="predicted"/>
<dbReference type="Gene3D" id="3.40.50.300">
    <property type="entry name" value="P-loop containing nucleotide triphosphate hydrolases"/>
    <property type="match status" value="2"/>
</dbReference>
<dbReference type="PROSITE" id="PS51194">
    <property type="entry name" value="HELICASE_CTER"/>
    <property type="match status" value="1"/>
</dbReference>
<evidence type="ECO:0000256" key="1">
    <source>
        <dbReference type="ARBA" id="ARBA00022741"/>
    </source>
</evidence>
<organism evidence="5 6">
    <name type="scientific">Desulfofundulus luciae</name>
    <dbReference type="NCBI Taxonomy" id="74702"/>
    <lineage>
        <taxon>Bacteria</taxon>
        <taxon>Bacillati</taxon>
        <taxon>Bacillota</taxon>
        <taxon>Clostridia</taxon>
        <taxon>Eubacteriales</taxon>
        <taxon>Peptococcaceae</taxon>
        <taxon>Desulfofundulus</taxon>
    </lineage>
</organism>
<evidence type="ECO:0000259" key="3">
    <source>
        <dbReference type="PROSITE" id="PS51192"/>
    </source>
</evidence>
<dbReference type="EMBL" id="JAUSUX010000013">
    <property type="protein sequence ID" value="MDQ0286780.1"/>
    <property type="molecule type" value="Genomic_DNA"/>
</dbReference>
<name>A0ABU0B3E1_9FIRM</name>
<protein>
    <submittedName>
        <fullName evidence="5">ATP-dependent helicase YprA (DUF1998 family)/predicted nucleic-acid-binding Zn-ribbon protein</fullName>
    </submittedName>
</protein>
<dbReference type="InterPro" id="IPR011545">
    <property type="entry name" value="DEAD/DEAH_box_helicase_dom"/>
</dbReference>
<dbReference type="SUPFAM" id="SSF52540">
    <property type="entry name" value="P-loop containing nucleoside triphosphate hydrolases"/>
    <property type="match status" value="2"/>
</dbReference>
<dbReference type="SMART" id="SM00487">
    <property type="entry name" value="DEXDc"/>
    <property type="match status" value="1"/>
</dbReference>
<feature type="domain" description="Helicase C-terminal" evidence="4">
    <location>
        <begin position="947"/>
        <end position="1121"/>
    </location>
</feature>
<comment type="caution">
    <text evidence="5">The sequence shown here is derived from an EMBL/GenBank/DDBJ whole genome shotgun (WGS) entry which is preliminary data.</text>
</comment>
<dbReference type="RefSeq" id="WP_307402375.1">
    <property type="nucleotide sequence ID" value="NZ_JAUSUX010000013.1"/>
</dbReference>
<keyword evidence="5" id="KW-0378">Hydrolase</keyword>
<reference evidence="5 6" key="1">
    <citation type="submission" date="2023-07" db="EMBL/GenBank/DDBJ databases">
        <title>Genomic Encyclopedia of Type Strains, Phase IV (KMG-IV): sequencing the most valuable type-strain genomes for metagenomic binning, comparative biology and taxonomic classification.</title>
        <authorList>
            <person name="Goeker M."/>
        </authorList>
    </citation>
    <scope>NUCLEOTIDE SEQUENCE [LARGE SCALE GENOMIC DNA]</scope>
    <source>
        <strain evidence="5 6">DSM 12396</strain>
    </source>
</reference>
<dbReference type="InterPro" id="IPR001650">
    <property type="entry name" value="Helicase_C-like"/>
</dbReference>
<dbReference type="InterPro" id="IPR018973">
    <property type="entry name" value="MZB"/>
</dbReference>
<dbReference type="PROSITE" id="PS51192">
    <property type="entry name" value="HELICASE_ATP_BIND_1"/>
    <property type="match status" value="1"/>
</dbReference>
<dbReference type="Pfam" id="PF00270">
    <property type="entry name" value="DEAD"/>
    <property type="match status" value="1"/>
</dbReference>
<dbReference type="PANTHER" id="PTHR47957">
    <property type="entry name" value="ATP-DEPENDENT HELICASE HRQ1"/>
    <property type="match status" value="1"/>
</dbReference>
<evidence type="ECO:0000256" key="2">
    <source>
        <dbReference type="ARBA" id="ARBA00022840"/>
    </source>
</evidence>
<evidence type="ECO:0000313" key="6">
    <source>
        <dbReference type="Proteomes" id="UP001225644"/>
    </source>
</evidence>
<dbReference type="Proteomes" id="UP001225644">
    <property type="component" value="Unassembled WGS sequence"/>
</dbReference>
<dbReference type="PANTHER" id="PTHR47957:SF3">
    <property type="entry name" value="ATP-DEPENDENT HELICASE HRQ1"/>
    <property type="match status" value="1"/>
</dbReference>
<feature type="domain" description="Helicase ATP-binding" evidence="3">
    <location>
        <begin position="99"/>
        <end position="313"/>
    </location>
</feature>
<dbReference type="InterPro" id="IPR014001">
    <property type="entry name" value="Helicase_ATP-bd"/>
</dbReference>
<keyword evidence="1" id="KW-0547">Nucleotide-binding</keyword>
<dbReference type="InterPro" id="IPR027417">
    <property type="entry name" value="P-loop_NTPase"/>
</dbReference>
<keyword evidence="5" id="KW-0347">Helicase</keyword>
<evidence type="ECO:0000259" key="4">
    <source>
        <dbReference type="PROSITE" id="PS51194"/>
    </source>
</evidence>
<dbReference type="Pfam" id="PF00271">
    <property type="entry name" value="Helicase_C"/>
    <property type="match status" value="1"/>
</dbReference>
<dbReference type="GO" id="GO:0004386">
    <property type="term" value="F:helicase activity"/>
    <property type="evidence" value="ECO:0007669"/>
    <property type="project" value="UniProtKB-KW"/>
</dbReference>
<dbReference type="SMART" id="SM00490">
    <property type="entry name" value="HELICc"/>
    <property type="match status" value="1"/>
</dbReference>
<evidence type="ECO:0000313" key="5">
    <source>
        <dbReference type="EMBL" id="MDQ0286780.1"/>
    </source>
</evidence>
<dbReference type="Pfam" id="PF09369">
    <property type="entry name" value="MZB"/>
    <property type="match status" value="1"/>
</dbReference>
<keyword evidence="2" id="KW-0067">ATP-binding</keyword>
<accession>A0ABU0B3E1</accession>
<dbReference type="CDD" id="cd17923">
    <property type="entry name" value="DEXHc_Hrq1-like"/>
    <property type="match status" value="1"/>
</dbReference>
<keyword evidence="6" id="KW-1185">Reference proteome</keyword>
<gene>
    <name evidence="5" type="ORF">J2Z49_001897</name>
</gene>